<dbReference type="Proteomes" id="UP000001449">
    <property type="component" value="Chromosome 2"/>
</dbReference>
<organism evidence="1 2">
    <name type="scientific">Thalassiosira pseudonana</name>
    <name type="common">Marine diatom</name>
    <name type="synonym">Cyclotella nana</name>
    <dbReference type="NCBI Taxonomy" id="35128"/>
    <lineage>
        <taxon>Eukaryota</taxon>
        <taxon>Sar</taxon>
        <taxon>Stramenopiles</taxon>
        <taxon>Ochrophyta</taxon>
        <taxon>Bacillariophyta</taxon>
        <taxon>Coscinodiscophyceae</taxon>
        <taxon>Thalassiosirophycidae</taxon>
        <taxon>Thalassiosirales</taxon>
        <taxon>Thalassiosiraceae</taxon>
        <taxon>Thalassiosira</taxon>
    </lineage>
</organism>
<dbReference type="InterPro" id="IPR007657">
    <property type="entry name" value="Glycosyltransferase_61"/>
</dbReference>
<dbReference type="AlphaFoldDB" id="B8BVF3"/>
<gene>
    <name evidence="1" type="ORF">THAPSDRAFT_2816</name>
</gene>
<name>B8BVF3_THAPS</name>
<evidence type="ECO:0008006" key="3">
    <source>
        <dbReference type="Google" id="ProtNLM"/>
    </source>
</evidence>
<evidence type="ECO:0000313" key="2">
    <source>
        <dbReference type="Proteomes" id="UP000001449"/>
    </source>
</evidence>
<evidence type="ECO:0000313" key="1">
    <source>
        <dbReference type="EMBL" id="EED95451.1"/>
    </source>
</evidence>
<dbReference type="PaxDb" id="35128-Thaps2816"/>
<proteinExistence type="predicted"/>
<accession>B8BVF3</accession>
<keyword evidence="2" id="KW-1185">Reference proteome</keyword>
<dbReference type="RefSeq" id="XP_002288008.1">
    <property type="nucleotide sequence ID" value="XM_002287972.1"/>
</dbReference>
<dbReference type="EMBL" id="CM000639">
    <property type="protein sequence ID" value="EED95451.1"/>
    <property type="molecule type" value="Genomic_DNA"/>
</dbReference>
<dbReference type="InParanoid" id="B8BVF3"/>
<dbReference type="eggNOG" id="ENOG502RX3W">
    <property type="taxonomic scope" value="Eukaryota"/>
</dbReference>
<dbReference type="PANTHER" id="PTHR20961">
    <property type="entry name" value="GLYCOSYLTRANSFERASE"/>
    <property type="match status" value="1"/>
</dbReference>
<reference evidence="1 2" key="1">
    <citation type="journal article" date="2004" name="Science">
        <title>The genome of the diatom Thalassiosira pseudonana: ecology, evolution, and metabolism.</title>
        <authorList>
            <person name="Armbrust E.V."/>
            <person name="Berges J.A."/>
            <person name="Bowler C."/>
            <person name="Green B.R."/>
            <person name="Martinez D."/>
            <person name="Putnam N.H."/>
            <person name="Zhou S."/>
            <person name="Allen A.E."/>
            <person name="Apt K.E."/>
            <person name="Bechner M."/>
            <person name="Brzezinski M.A."/>
            <person name="Chaal B.K."/>
            <person name="Chiovitti A."/>
            <person name="Davis A.K."/>
            <person name="Demarest M.S."/>
            <person name="Detter J.C."/>
            <person name="Glavina T."/>
            <person name="Goodstein D."/>
            <person name="Hadi M.Z."/>
            <person name="Hellsten U."/>
            <person name="Hildebrand M."/>
            <person name="Jenkins B.D."/>
            <person name="Jurka J."/>
            <person name="Kapitonov V.V."/>
            <person name="Kroger N."/>
            <person name="Lau W.W."/>
            <person name="Lane T.W."/>
            <person name="Larimer F.W."/>
            <person name="Lippmeier J.C."/>
            <person name="Lucas S."/>
            <person name="Medina M."/>
            <person name="Montsant A."/>
            <person name="Obornik M."/>
            <person name="Parker M.S."/>
            <person name="Palenik B."/>
            <person name="Pazour G.J."/>
            <person name="Richardson P.M."/>
            <person name="Rynearson T.A."/>
            <person name="Saito M.A."/>
            <person name="Schwartz D.C."/>
            <person name="Thamatrakoln K."/>
            <person name="Valentin K."/>
            <person name="Vardi A."/>
            <person name="Wilkerson F.P."/>
            <person name="Rokhsar D.S."/>
        </authorList>
    </citation>
    <scope>NUCLEOTIDE SEQUENCE [LARGE SCALE GENOMIC DNA]</scope>
    <source>
        <strain evidence="1 2">CCMP1335</strain>
    </source>
</reference>
<dbReference type="HOGENOM" id="CLU_597878_0_0_1"/>
<protein>
    <recommendedName>
        <fullName evidence="3">Glycosyltransferase</fullName>
    </recommendedName>
</protein>
<dbReference type="GO" id="GO:0016757">
    <property type="term" value="F:glycosyltransferase activity"/>
    <property type="evidence" value="ECO:0000318"/>
    <property type="project" value="GO_Central"/>
</dbReference>
<dbReference type="PANTHER" id="PTHR20961:SF140">
    <property type="entry name" value="GLYCOSYLTRANSFERASE"/>
    <property type="match status" value="1"/>
</dbReference>
<dbReference type="GeneID" id="7452328"/>
<dbReference type="KEGG" id="tps:THAPSDRAFT_2816"/>
<sequence length="458" mass="52735">MATIGGSIVTVKGKRVINRRSHMLQGIVSPTPFHMVVQSAFNDMMGEFYSRTMLGINQWMRDYPTKRSDIQMYMHIVEEGKQRVFEGHRLFLGGLPNNNKFDNFLSLIEDQSQRCQCFQKLVFCGYDLLNAPIDTIPSSGVSNGRDDTTAKIFSPIGHIKNDKIGCSKRSDGEFLRTGKCFAYRKLRRDLFETYSKKDPNLGAKIFKHRRDILVQKRLVDDDVSNEEVGNWKFVGLTERKYRRKWLNIDEAISFCDQNFIKQRIVCTKVDVEEATSPEEQLLLHRSLHGLVGIHGASLTQGVLLPSHASILELLPWIPNYLQGSWVQTKHRPTPLGIIFHKTGELSNLNHVGYGLDRESVPLCLHVNRSATELERDCFMNETKPAPTIKKFRWADRDFNVDPSVIGDFVSTFLLNNNSICEDVRDRAEHKEFVVYNAYCRYGNDTRFHVEHYYRNSTS</sequence>
<dbReference type="OMA" id="PYWEDIC"/>
<reference evidence="1 2" key="2">
    <citation type="journal article" date="2008" name="Nature">
        <title>The Phaeodactylum genome reveals the evolutionary history of diatom genomes.</title>
        <authorList>
            <person name="Bowler C."/>
            <person name="Allen A.E."/>
            <person name="Badger J.H."/>
            <person name="Grimwood J."/>
            <person name="Jabbari K."/>
            <person name="Kuo A."/>
            <person name="Maheswari U."/>
            <person name="Martens C."/>
            <person name="Maumus F."/>
            <person name="Otillar R.P."/>
            <person name="Rayko E."/>
            <person name="Salamov A."/>
            <person name="Vandepoele K."/>
            <person name="Beszteri B."/>
            <person name="Gruber A."/>
            <person name="Heijde M."/>
            <person name="Katinka M."/>
            <person name="Mock T."/>
            <person name="Valentin K."/>
            <person name="Verret F."/>
            <person name="Berges J.A."/>
            <person name="Brownlee C."/>
            <person name="Cadoret J.P."/>
            <person name="Chiovitti A."/>
            <person name="Choi C.J."/>
            <person name="Coesel S."/>
            <person name="De Martino A."/>
            <person name="Detter J.C."/>
            <person name="Durkin C."/>
            <person name="Falciatore A."/>
            <person name="Fournet J."/>
            <person name="Haruta M."/>
            <person name="Huysman M.J."/>
            <person name="Jenkins B.D."/>
            <person name="Jiroutova K."/>
            <person name="Jorgensen R.E."/>
            <person name="Joubert Y."/>
            <person name="Kaplan A."/>
            <person name="Kroger N."/>
            <person name="Kroth P.G."/>
            <person name="La Roche J."/>
            <person name="Lindquist E."/>
            <person name="Lommer M."/>
            <person name="Martin-Jezequel V."/>
            <person name="Lopez P.J."/>
            <person name="Lucas S."/>
            <person name="Mangogna M."/>
            <person name="McGinnis K."/>
            <person name="Medlin L.K."/>
            <person name="Montsant A."/>
            <person name="Oudot-Le Secq M.P."/>
            <person name="Napoli C."/>
            <person name="Obornik M."/>
            <person name="Parker M.S."/>
            <person name="Petit J.L."/>
            <person name="Porcel B.M."/>
            <person name="Poulsen N."/>
            <person name="Robison M."/>
            <person name="Rychlewski L."/>
            <person name="Rynearson T.A."/>
            <person name="Schmutz J."/>
            <person name="Shapiro H."/>
            <person name="Siaut M."/>
            <person name="Stanley M."/>
            <person name="Sussman M.R."/>
            <person name="Taylor A.R."/>
            <person name="Vardi A."/>
            <person name="von Dassow P."/>
            <person name="Vyverman W."/>
            <person name="Willis A."/>
            <person name="Wyrwicz L.S."/>
            <person name="Rokhsar D.S."/>
            <person name="Weissenbach J."/>
            <person name="Armbrust E.V."/>
            <person name="Green B.R."/>
            <person name="Van de Peer Y."/>
            <person name="Grigoriev I.V."/>
        </authorList>
    </citation>
    <scope>NUCLEOTIDE SEQUENCE [LARGE SCALE GENOMIC DNA]</scope>
    <source>
        <strain evidence="1 2">CCMP1335</strain>
    </source>
</reference>